<evidence type="ECO:0000256" key="1">
    <source>
        <dbReference type="ARBA" id="ARBA00004651"/>
    </source>
</evidence>
<dbReference type="CDD" id="cd17324">
    <property type="entry name" value="MFS_NepI_like"/>
    <property type="match status" value="1"/>
</dbReference>
<feature type="region of interest" description="Disordered" evidence="6">
    <location>
        <begin position="1"/>
        <end position="37"/>
    </location>
</feature>
<feature type="transmembrane region" description="Helical" evidence="7">
    <location>
        <begin position="148"/>
        <end position="167"/>
    </location>
</feature>
<dbReference type="Pfam" id="PF07690">
    <property type="entry name" value="MFS_1"/>
    <property type="match status" value="1"/>
</dbReference>
<comment type="caution">
    <text evidence="9">The sequence shown here is derived from an EMBL/GenBank/DDBJ whole genome shotgun (WGS) entry which is preliminary data.</text>
</comment>
<feature type="transmembrane region" description="Helical" evidence="7">
    <location>
        <begin position="342"/>
        <end position="363"/>
    </location>
</feature>
<keyword evidence="4 7" id="KW-1133">Transmembrane helix</keyword>
<feature type="transmembrane region" description="Helical" evidence="7">
    <location>
        <begin position="173"/>
        <end position="193"/>
    </location>
</feature>
<evidence type="ECO:0000256" key="3">
    <source>
        <dbReference type="ARBA" id="ARBA00022692"/>
    </source>
</evidence>
<dbReference type="GO" id="GO:0005886">
    <property type="term" value="C:plasma membrane"/>
    <property type="evidence" value="ECO:0007669"/>
    <property type="project" value="UniProtKB-SubCell"/>
</dbReference>
<dbReference type="InterPro" id="IPR050189">
    <property type="entry name" value="MFS_Efflux_Transporters"/>
</dbReference>
<dbReference type="Proteomes" id="UP001172737">
    <property type="component" value="Unassembled WGS sequence"/>
</dbReference>
<feature type="transmembrane region" description="Helical" evidence="7">
    <location>
        <begin position="205"/>
        <end position="225"/>
    </location>
</feature>
<evidence type="ECO:0000259" key="8">
    <source>
        <dbReference type="PROSITE" id="PS50850"/>
    </source>
</evidence>
<evidence type="ECO:0000313" key="9">
    <source>
        <dbReference type="EMBL" id="MDN4487422.1"/>
    </source>
</evidence>
<dbReference type="AlphaFoldDB" id="A0AAW7M2D7"/>
<evidence type="ECO:0000256" key="7">
    <source>
        <dbReference type="SAM" id="Phobius"/>
    </source>
</evidence>
<evidence type="ECO:0000256" key="5">
    <source>
        <dbReference type="ARBA" id="ARBA00023136"/>
    </source>
</evidence>
<sequence>MTDTRTLELPQLGEILDRSPAPPERSALPHDLHHEPEPTTLAIPVVGGGEAVVLDEAPSATRTTASLTLTPRRAALALTALAAGAFVTGANEASVVALSPAIAAGLGVPVAQVGLLATAFALTVVLAAIPLTAVTGRLSRRLTLGTTLAVWTTGVVVAATAGSFAQLATGRVISAAAHALFWAIVAPTAASLFAPHLRGRSVTRIMLGAAAAGVVGTPVLTVAGDRLGWQAPYWGLAVLGAVLAVAFALLLPGPAPRDDDEDPADRPAPVRGDLPSRPDFLRVLAVTLTASVAMTTTWTYVVPFVTEVSGIPSATVPVMLALGGTVAVGATLAVGPFLARHAVPTVAVGLALLSGAWTMLALGQGWSGLMAQVLQAAGWAVLLSALLNWAMRHTPWPTDMGASIYTVTMNSGAALGPVVGSVLAARWGLWLLPLASLVLTLGAAAITATADRTMLRRLSVPGQLRRALAARQAVRDRRLEWQRRTAVRAHRPVAAAFAAGQAAARATERGTVRAASAVSDRAGRALRGHVADLDAHLG</sequence>
<evidence type="ECO:0000256" key="4">
    <source>
        <dbReference type="ARBA" id="ARBA00022989"/>
    </source>
</evidence>
<dbReference type="InterPro" id="IPR020846">
    <property type="entry name" value="MFS_dom"/>
</dbReference>
<keyword evidence="2" id="KW-1003">Cell membrane</keyword>
<dbReference type="PANTHER" id="PTHR43124:SF3">
    <property type="entry name" value="CHLORAMPHENICOL EFFLUX PUMP RV0191"/>
    <property type="match status" value="1"/>
</dbReference>
<gene>
    <name evidence="9" type="ORF">QQX10_04475</name>
</gene>
<feature type="transmembrane region" description="Helical" evidence="7">
    <location>
        <begin position="430"/>
        <end position="450"/>
    </location>
</feature>
<organism evidence="9 10">
    <name type="scientific">Demequina lignilytica</name>
    <dbReference type="NCBI Taxonomy" id="3051663"/>
    <lineage>
        <taxon>Bacteria</taxon>
        <taxon>Bacillati</taxon>
        <taxon>Actinomycetota</taxon>
        <taxon>Actinomycetes</taxon>
        <taxon>Micrococcales</taxon>
        <taxon>Demequinaceae</taxon>
        <taxon>Demequina</taxon>
    </lineage>
</organism>
<keyword evidence="10" id="KW-1185">Reference proteome</keyword>
<feature type="transmembrane region" description="Helical" evidence="7">
    <location>
        <begin position="75"/>
        <end position="98"/>
    </location>
</feature>
<dbReference type="PROSITE" id="PS50850">
    <property type="entry name" value="MFS"/>
    <property type="match status" value="1"/>
</dbReference>
<accession>A0AAW7M2D7</accession>
<name>A0AAW7M2D7_9MICO</name>
<feature type="transmembrane region" description="Helical" evidence="7">
    <location>
        <begin position="402"/>
        <end position="424"/>
    </location>
</feature>
<feature type="transmembrane region" description="Helical" evidence="7">
    <location>
        <begin position="314"/>
        <end position="335"/>
    </location>
</feature>
<dbReference type="EMBL" id="JAUHPX010000002">
    <property type="protein sequence ID" value="MDN4487422.1"/>
    <property type="molecule type" value="Genomic_DNA"/>
</dbReference>
<dbReference type="InterPro" id="IPR011701">
    <property type="entry name" value="MFS"/>
</dbReference>
<feature type="domain" description="Major facilitator superfamily (MFS) profile" evidence="8">
    <location>
        <begin position="77"/>
        <end position="454"/>
    </location>
</feature>
<dbReference type="RefSeq" id="WP_301118482.1">
    <property type="nucleotide sequence ID" value="NZ_JAUHPX010000002.1"/>
</dbReference>
<proteinExistence type="predicted"/>
<evidence type="ECO:0000256" key="6">
    <source>
        <dbReference type="SAM" id="MobiDB-lite"/>
    </source>
</evidence>
<feature type="transmembrane region" description="Helical" evidence="7">
    <location>
        <begin position="280"/>
        <end position="302"/>
    </location>
</feature>
<feature type="transmembrane region" description="Helical" evidence="7">
    <location>
        <begin position="231"/>
        <end position="251"/>
    </location>
</feature>
<dbReference type="InterPro" id="IPR036259">
    <property type="entry name" value="MFS_trans_sf"/>
</dbReference>
<dbReference type="Gene3D" id="1.20.1250.20">
    <property type="entry name" value="MFS general substrate transporter like domains"/>
    <property type="match status" value="1"/>
</dbReference>
<evidence type="ECO:0000256" key="2">
    <source>
        <dbReference type="ARBA" id="ARBA00022475"/>
    </source>
</evidence>
<feature type="compositionally biased region" description="Basic and acidic residues" evidence="6">
    <location>
        <begin position="27"/>
        <end position="37"/>
    </location>
</feature>
<comment type="subcellular location">
    <subcellularLocation>
        <location evidence="1">Cell membrane</location>
        <topology evidence="1">Multi-pass membrane protein</topology>
    </subcellularLocation>
</comment>
<reference evidence="9" key="1">
    <citation type="submission" date="2023-06" db="EMBL/GenBank/DDBJ databases">
        <title>Sysu t00039.</title>
        <authorList>
            <person name="Gao L."/>
            <person name="Fang B.-Z."/>
            <person name="Li W.-J."/>
        </authorList>
    </citation>
    <scope>NUCLEOTIDE SEQUENCE</scope>
    <source>
        <strain evidence="9">SYSU T00039</strain>
    </source>
</reference>
<dbReference type="PANTHER" id="PTHR43124">
    <property type="entry name" value="PURINE EFFLUX PUMP PBUE"/>
    <property type="match status" value="1"/>
</dbReference>
<dbReference type="SUPFAM" id="SSF103473">
    <property type="entry name" value="MFS general substrate transporter"/>
    <property type="match status" value="1"/>
</dbReference>
<keyword evidence="5 7" id="KW-0472">Membrane</keyword>
<dbReference type="GO" id="GO:0022857">
    <property type="term" value="F:transmembrane transporter activity"/>
    <property type="evidence" value="ECO:0007669"/>
    <property type="project" value="InterPro"/>
</dbReference>
<keyword evidence="3 7" id="KW-0812">Transmembrane</keyword>
<protein>
    <submittedName>
        <fullName evidence="9">MFS transporter</fullName>
    </submittedName>
</protein>
<feature type="transmembrane region" description="Helical" evidence="7">
    <location>
        <begin position="110"/>
        <end position="136"/>
    </location>
</feature>
<feature type="transmembrane region" description="Helical" evidence="7">
    <location>
        <begin position="369"/>
        <end position="390"/>
    </location>
</feature>
<evidence type="ECO:0000313" key="10">
    <source>
        <dbReference type="Proteomes" id="UP001172737"/>
    </source>
</evidence>